<comment type="caution">
    <text evidence="3">The sequence shown here is derived from an EMBL/GenBank/DDBJ whole genome shotgun (WGS) entry which is preliminary data.</text>
</comment>
<proteinExistence type="inferred from homology"/>
<comment type="similarity">
    <text evidence="1">Belongs to the short-chain dehydrogenases/reductases (SDR) family.</text>
</comment>
<dbReference type="PANTHER" id="PTHR42760">
    <property type="entry name" value="SHORT-CHAIN DEHYDROGENASES/REDUCTASES FAMILY MEMBER"/>
    <property type="match status" value="1"/>
</dbReference>
<dbReference type="PANTHER" id="PTHR42760:SF133">
    <property type="entry name" value="3-OXOACYL-[ACYL-CARRIER-PROTEIN] REDUCTASE"/>
    <property type="match status" value="1"/>
</dbReference>
<sequence length="263" mass="27324">MDLELAGKTAIVTGGSKGIGLATVRLLIAEGARVVSGSRTITPELKETGAHAVTVDLTTPEGAIALVEAAVAEYGGVDVLINNVGLGDHAELAEGALTGVFDLAEDAWARVFDLHFYSALRVCRAAMPHLLETGGVIVNVSSVGARLLNAGAPHYNVAKAALNALTKLTSEQFAPRGVRALTVSPGPVGTGVWTDPDGFIAQLARRQGMGHREFADRLMESIDAPTGRISTPEEVARTILFAASPNNTTGAELFVDGGLVRHL</sequence>
<dbReference type="Proteomes" id="UP001165079">
    <property type="component" value="Unassembled WGS sequence"/>
</dbReference>
<gene>
    <name evidence="3" type="primary">fabG</name>
    <name evidence="3" type="ORF">Afil01_44750</name>
</gene>
<dbReference type="RefSeq" id="WP_285664812.1">
    <property type="nucleotide sequence ID" value="NZ_BSTX01000003.1"/>
</dbReference>
<keyword evidence="2" id="KW-0560">Oxidoreductase</keyword>
<dbReference type="PRINTS" id="PR00080">
    <property type="entry name" value="SDRFAMILY"/>
</dbReference>
<dbReference type="Pfam" id="PF13561">
    <property type="entry name" value="adh_short_C2"/>
    <property type="match status" value="1"/>
</dbReference>
<keyword evidence="4" id="KW-1185">Reference proteome</keyword>
<dbReference type="SUPFAM" id="SSF51735">
    <property type="entry name" value="NAD(P)-binding Rossmann-fold domains"/>
    <property type="match status" value="1"/>
</dbReference>
<name>A0A9W6SNW4_9ACTN</name>
<dbReference type="GO" id="GO:0016616">
    <property type="term" value="F:oxidoreductase activity, acting on the CH-OH group of donors, NAD or NADP as acceptor"/>
    <property type="evidence" value="ECO:0007669"/>
    <property type="project" value="TreeGrafter"/>
</dbReference>
<dbReference type="InterPro" id="IPR002347">
    <property type="entry name" value="SDR_fam"/>
</dbReference>
<dbReference type="InterPro" id="IPR036291">
    <property type="entry name" value="NAD(P)-bd_dom_sf"/>
</dbReference>
<dbReference type="InterPro" id="IPR020904">
    <property type="entry name" value="Sc_DH/Rdtase_CS"/>
</dbReference>
<dbReference type="PRINTS" id="PR00081">
    <property type="entry name" value="GDHRDH"/>
</dbReference>
<dbReference type="Gene3D" id="3.40.50.720">
    <property type="entry name" value="NAD(P)-binding Rossmann-like Domain"/>
    <property type="match status" value="1"/>
</dbReference>
<evidence type="ECO:0000313" key="4">
    <source>
        <dbReference type="Proteomes" id="UP001165079"/>
    </source>
</evidence>
<dbReference type="FunFam" id="3.40.50.720:FF:000084">
    <property type="entry name" value="Short-chain dehydrogenase reductase"/>
    <property type="match status" value="1"/>
</dbReference>
<dbReference type="AlphaFoldDB" id="A0A9W6SNW4"/>
<dbReference type="PROSITE" id="PS00061">
    <property type="entry name" value="ADH_SHORT"/>
    <property type="match status" value="1"/>
</dbReference>
<dbReference type="EMBL" id="BSTX01000003">
    <property type="protein sequence ID" value="GLZ79668.1"/>
    <property type="molecule type" value="Genomic_DNA"/>
</dbReference>
<evidence type="ECO:0000256" key="1">
    <source>
        <dbReference type="ARBA" id="ARBA00006484"/>
    </source>
</evidence>
<evidence type="ECO:0000256" key="2">
    <source>
        <dbReference type="ARBA" id="ARBA00023002"/>
    </source>
</evidence>
<organism evidence="3 4">
    <name type="scientific">Actinorhabdospora filicis</name>
    <dbReference type="NCBI Taxonomy" id="1785913"/>
    <lineage>
        <taxon>Bacteria</taxon>
        <taxon>Bacillati</taxon>
        <taxon>Actinomycetota</taxon>
        <taxon>Actinomycetes</taxon>
        <taxon>Micromonosporales</taxon>
        <taxon>Micromonosporaceae</taxon>
        <taxon>Actinorhabdospora</taxon>
    </lineage>
</organism>
<protein>
    <submittedName>
        <fullName evidence="3">3-oxoacyl-ACP reductase</fullName>
    </submittedName>
</protein>
<evidence type="ECO:0000313" key="3">
    <source>
        <dbReference type="EMBL" id="GLZ79668.1"/>
    </source>
</evidence>
<reference evidence="3" key="1">
    <citation type="submission" date="2023-03" db="EMBL/GenBank/DDBJ databases">
        <title>Actinorhabdospora filicis NBRC 111898.</title>
        <authorList>
            <person name="Ichikawa N."/>
            <person name="Sato H."/>
            <person name="Tonouchi N."/>
        </authorList>
    </citation>
    <scope>NUCLEOTIDE SEQUENCE</scope>
    <source>
        <strain evidence="3">NBRC 111898</strain>
    </source>
</reference>
<accession>A0A9W6SNW4</accession>